<dbReference type="Gene3D" id="1.10.238.10">
    <property type="entry name" value="EF-hand"/>
    <property type="match status" value="1"/>
</dbReference>
<dbReference type="GO" id="GO:0008331">
    <property type="term" value="F:high voltage-gated calcium channel activity"/>
    <property type="evidence" value="ECO:0007669"/>
    <property type="project" value="TreeGrafter"/>
</dbReference>
<feature type="region of interest" description="Disordered" evidence="14">
    <location>
        <begin position="14"/>
        <end position="64"/>
    </location>
</feature>
<evidence type="ECO:0000313" key="17">
    <source>
        <dbReference type="EMBL" id="KAJ0395133.1"/>
    </source>
</evidence>
<evidence type="ECO:0000256" key="13">
    <source>
        <dbReference type="ARBA" id="ARBA00023303"/>
    </source>
</evidence>
<keyword evidence="12" id="KW-0325">Glycoprotein</keyword>
<dbReference type="InterPro" id="IPR011992">
    <property type="entry name" value="EF-hand-dom_pair"/>
</dbReference>
<feature type="compositionally biased region" description="Low complexity" evidence="14">
    <location>
        <begin position="42"/>
        <end position="56"/>
    </location>
</feature>
<feature type="transmembrane region" description="Helical" evidence="15">
    <location>
        <begin position="676"/>
        <end position="702"/>
    </location>
</feature>
<dbReference type="PROSITE" id="PS00018">
    <property type="entry name" value="EF_HAND_1"/>
    <property type="match status" value="2"/>
</dbReference>
<dbReference type="Gene3D" id="1.20.120.350">
    <property type="entry name" value="Voltage-gated potassium channels. Chain C"/>
    <property type="match status" value="2"/>
</dbReference>
<keyword evidence="18" id="KW-1185">Reference proteome</keyword>
<feature type="domain" description="EF-hand" evidence="16">
    <location>
        <begin position="734"/>
        <end position="769"/>
    </location>
</feature>
<keyword evidence="11 15" id="KW-0472">Membrane</keyword>
<comment type="subcellular location">
    <subcellularLocation>
        <location evidence="1">Membrane</location>
        <topology evidence="1">Multi-pass membrane protein</topology>
    </subcellularLocation>
</comment>
<feature type="transmembrane region" description="Helical" evidence="15">
    <location>
        <begin position="594"/>
        <end position="616"/>
    </location>
</feature>
<dbReference type="CDD" id="cd00051">
    <property type="entry name" value="EFh"/>
    <property type="match status" value="1"/>
</dbReference>
<evidence type="ECO:0000256" key="11">
    <source>
        <dbReference type="ARBA" id="ARBA00023136"/>
    </source>
</evidence>
<keyword evidence="7" id="KW-0106">Calcium</keyword>
<dbReference type="GO" id="GO:0005509">
    <property type="term" value="F:calcium ion binding"/>
    <property type="evidence" value="ECO:0007669"/>
    <property type="project" value="InterPro"/>
</dbReference>
<evidence type="ECO:0000256" key="14">
    <source>
        <dbReference type="SAM" id="MobiDB-lite"/>
    </source>
</evidence>
<reference evidence="17" key="1">
    <citation type="submission" date="2021-12" db="EMBL/GenBank/DDBJ databases">
        <title>Prjna785345.</title>
        <authorList>
            <person name="Rujirawat T."/>
            <person name="Krajaejun T."/>
        </authorList>
    </citation>
    <scope>NUCLEOTIDE SEQUENCE</scope>
    <source>
        <strain evidence="17">Pi057C3</strain>
    </source>
</reference>
<evidence type="ECO:0000256" key="4">
    <source>
        <dbReference type="ARBA" id="ARBA00022568"/>
    </source>
</evidence>
<evidence type="ECO:0000256" key="6">
    <source>
        <dbReference type="ARBA" id="ARBA00022692"/>
    </source>
</evidence>
<dbReference type="GO" id="GO:0098703">
    <property type="term" value="P:calcium ion import across plasma membrane"/>
    <property type="evidence" value="ECO:0007669"/>
    <property type="project" value="TreeGrafter"/>
</dbReference>
<name>A0AAD5LDV0_PYTIN</name>
<dbReference type="Pfam" id="PF13499">
    <property type="entry name" value="EF-hand_7"/>
    <property type="match status" value="1"/>
</dbReference>
<feature type="transmembrane region" description="Helical" evidence="15">
    <location>
        <begin position="474"/>
        <end position="491"/>
    </location>
</feature>
<keyword evidence="5" id="KW-0107">Calcium channel</keyword>
<feature type="compositionally biased region" description="Low complexity" evidence="14">
    <location>
        <begin position="21"/>
        <end position="32"/>
    </location>
</feature>
<keyword evidence="8" id="KW-0851">Voltage-gated channel</keyword>
<dbReference type="SUPFAM" id="SSF47473">
    <property type="entry name" value="EF-hand"/>
    <property type="match status" value="1"/>
</dbReference>
<keyword evidence="6 15" id="KW-0812">Transmembrane</keyword>
<keyword evidence="2" id="KW-0813">Transport</keyword>
<evidence type="ECO:0000256" key="5">
    <source>
        <dbReference type="ARBA" id="ARBA00022673"/>
    </source>
</evidence>
<evidence type="ECO:0000256" key="8">
    <source>
        <dbReference type="ARBA" id="ARBA00022882"/>
    </source>
</evidence>
<evidence type="ECO:0000256" key="12">
    <source>
        <dbReference type="ARBA" id="ARBA00023180"/>
    </source>
</evidence>
<evidence type="ECO:0000256" key="10">
    <source>
        <dbReference type="ARBA" id="ARBA00023065"/>
    </source>
</evidence>
<keyword evidence="4" id="KW-0109">Calcium transport</keyword>
<dbReference type="Pfam" id="PF00520">
    <property type="entry name" value="Ion_trans"/>
    <property type="match status" value="2"/>
</dbReference>
<feature type="transmembrane region" description="Helical" evidence="15">
    <location>
        <begin position="325"/>
        <end position="351"/>
    </location>
</feature>
<keyword evidence="13" id="KW-0407">Ion channel</keyword>
<evidence type="ECO:0000256" key="7">
    <source>
        <dbReference type="ARBA" id="ARBA00022837"/>
    </source>
</evidence>
<keyword evidence="9 15" id="KW-1133">Transmembrane helix</keyword>
<feature type="region of interest" description="Disordered" evidence="14">
    <location>
        <begin position="382"/>
        <end position="422"/>
    </location>
</feature>
<dbReference type="InterPro" id="IPR018247">
    <property type="entry name" value="EF_Hand_1_Ca_BS"/>
</dbReference>
<protein>
    <recommendedName>
        <fullName evidence="16">EF-hand domain-containing protein</fullName>
    </recommendedName>
</protein>
<evidence type="ECO:0000256" key="9">
    <source>
        <dbReference type="ARBA" id="ARBA00022989"/>
    </source>
</evidence>
<keyword evidence="3" id="KW-0597">Phosphoprotein</keyword>
<feature type="transmembrane region" description="Helical" evidence="15">
    <location>
        <begin position="167"/>
        <end position="187"/>
    </location>
</feature>
<dbReference type="AlphaFoldDB" id="A0AAD5LDV0"/>
<gene>
    <name evidence="17" type="ORF">P43SY_004626</name>
</gene>
<evidence type="ECO:0000256" key="3">
    <source>
        <dbReference type="ARBA" id="ARBA00022553"/>
    </source>
</evidence>
<dbReference type="EMBL" id="JAKCXM010000362">
    <property type="protein sequence ID" value="KAJ0395133.1"/>
    <property type="molecule type" value="Genomic_DNA"/>
</dbReference>
<feature type="transmembrane region" description="Helical" evidence="15">
    <location>
        <begin position="86"/>
        <end position="108"/>
    </location>
</feature>
<evidence type="ECO:0000259" key="16">
    <source>
        <dbReference type="PROSITE" id="PS50222"/>
    </source>
</evidence>
<accession>A0AAD5LDV0</accession>
<feature type="compositionally biased region" description="Polar residues" evidence="14">
    <location>
        <begin position="856"/>
        <end position="873"/>
    </location>
</feature>
<feature type="transmembrane region" description="Helical" evidence="15">
    <location>
        <begin position="207"/>
        <end position="235"/>
    </location>
</feature>
<dbReference type="PROSITE" id="PS50222">
    <property type="entry name" value="EF_HAND_2"/>
    <property type="match status" value="2"/>
</dbReference>
<evidence type="ECO:0000256" key="2">
    <source>
        <dbReference type="ARBA" id="ARBA00022448"/>
    </source>
</evidence>
<feature type="domain" description="EF-hand" evidence="16">
    <location>
        <begin position="770"/>
        <end position="805"/>
    </location>
</feature>
<dbReference type="PANTHER" id="PTHR45628:SF7">
    <property type="entry name" value="VOLTAGE-DEPENDENT CALCIUM CHANNEL TYPE A SUBUNIT ALPHA-1"/>
    <property type="match status" value="1"/>
</dbReference>
<proteinExistence type="predicted"/>
<dbReference type="InterPro" id="IPR027359">
    <property type="entry name" value="Volt_channel_dom_sf"/>
</dbReference>
<comment type="caution">
    <text evidence="17">The sequence shown here is derived from an EMBL/GenBank/DDBJ whole genome shotgun (WGS) entry which is preliminary data.</text>
</comment>
<organism evidence="17 18">
    <name type="scientific">Pythium insidiosum</name>
    <name type="common">Pythiosis disease agent</name>
    <dbReference type="NCBI Taxonomy" id="114742"/>
    <lineage>
        <taxon>Eukaryota</taxon>
        <taxon>Sar</taxon>
        <taxon>Stramenopiles</taxon>
        <taxon>Oomycota</taxon>
        <taxon>Peronosporomycetes</taxon>
        <taxon>Pythiales</taxon>
        <taxon>Pythiaceae</taxon>
        <taxon>Pythium</taxon>
    </lineage>
</organism>
<evidence type="ECO:0000313" key="18">
    <source>
        <dbReference type="Proteomes" id="UP001209570"/>
    </source>
</evidence>
<feature type="region of interest" description="Disordered" evidence="14">
    <location>
        <begin position="813"/>
        <end position="873"/>
    </location>
</feature>
<feature type="transmembrane region" description="Helical" evidence="15">
    <location>
        <begin position="544"/>
        <end position="565"/>
    </location>
</feature>
<dbReference type="PANTHER" id="PTHR45628">
    <property type="entry name" value="VOLTAGE-DEPENDENT CALCIUM CHANNEL TYPE A SUBUNIT ALPHA-1"/>
    <property type="match status" value="1"/>
</dbReference>
<feature type="compositionally biased region" description="Basic and acidic residues" evidence="14">
    <location>
        <begin position="411"/>
        <end position="422"/>
    </location>
</feature>
<keyword evidence="10" id="KW-0406">Ion transport</keyword>
<sequence length="873" mass="97984">MFVARANLQRALLMRREAEPSAEATESASAGRAESDAHNDEAGTTGEENGEAPPESENSEDEDSLAPLPLKGLMGWRRQVVRMANVARYLLGRYWFTSLVMLCISWASLSVGLQTYEELSESDVLNDLDLFVLSVFTAECALKIIAEGLHPWRFFMGKEMRWNIFDFVIVVMSLPIWGGTFSGNNIAILRMFRLLRIMKLVKRIPQLYMIIMGLIGGLKSIGYILALLLLVFYLYAISGMYAWADNDQFHFRSVPIAMITLFRMSTLENWANVMNINYFGCDQFPGGYYTTNASEAKPYQFCNVTAVYGANATDAEIKSARILNYFLATFYFVTFILISAFVMLSLFIGAITMSMTQSMEQMKAAQEEVERKERLEKARKRTLEAQRREREKAQREAAERAANGDDAGAVKQEEKLSAAERRDRQKMREVLLQTWDEVDLTDMLTMNQGDNNSLRGRYLLLAGRCTKLVEHPQFSGFITFVICMAGLMVGLQTSPALTDKIGGVLDAIDSIILAVFTTEVILKLLAEGLEPWLYFRSAWNTFDFIIVVGSFLPGQGGMLTMLRLLRLLRVLKLVRAFPQLQVIVSALMKGVSSIGYIGLILLLCFYVFGIVGNMLFADNDPFHFKNLHYAMISLFHCATMDGWSDVLYINYYGCDAYGYDDYEALGYTCKPGRMGFIAVAYFCSFIVLGAMVLITLFIGVVTTSMEEATQEMEAEKALLRRIEELRIRKQVDQVVIDSYMQVFRMLDLDGSGSVEEAELRIGLAAIGKYPSYEELKEMMDVVDEDGSGQIDIVEFVEFMIHVREKSAEQKKKALEAVQDDAETEKAMATDPDVNADSARSGSTGGRTGGTDRIQPVTATDGSVLQDQQGWEMA</sequence>
<evidence type="ECO:0000256" key="1">
    <source>
        <dbReference type="ARBA" id="ARBA00004141"/>
    </source>
</evidence>
<feature type="compositionally biased region" description="Basic and acidic residues" evidence="14">
    <location>
        <begin position="382"/>
        <end position="403"/>
    </location>
</feature>
<dbReference type="InterPro" id="IPR050599">
    <property type="entry name" value="VDCC_alpha-1_subunit"/>
</dbReference>
<dbReference type="SUPFAM" id="SSF81324">
    <property type="entry name" value="Voltage-gated potassium channels"/>
    <property type="match status" value="2"/>
</dbReference>
<dbReference type="InterPro" id="IPR002048">
    <property type="entry name" value="EF_hand_dom"/>
</dbReference>
<dbReference type="Proteomes" id="UP001209570">
    <property type="component" value="Unassembled WGS sequence"/>
</dbReference>
<dbReference type="Gene3D" id="1.10.287.70">
    <property type="match status" value="2"/>
</dbReference>
<dbReference type="InterPro" id="IPR005821">
    <property type="entry name" value="Ion_trans_dom"/>
</dbReference>
<evidence type="ECO:0000256" key="15">
    <source>
        <dbReference type="SAM" id="Phobius"/>
    </source>
</evidence>
<dbReference type="SMART" id="SM00054">
    <property type="entry name" value="EFh"/>
    <property type="match status" value="2"/>
</dbReference>
<dbReference type="GO" id="GO:0005891">
    <property type="term" value="C:voltage-gated calcium channel complex"/>
    <property type="evidence" value="ECO:0007669"/>
    <property type="project" value="TreeGrafter"/>
</dbReference>